<dbReference type="PANTHER" id="PTHR42759:SF5">
    <property type="entry name" value="METHANOL DEHYDROGENASE REGULATOR"/>
    <property type="match status" value="1"/>
</dbReference>
<dbReference type="GO" id="GO:0005524">
    <property type="term" value="F:ATP binding"/>
    <property type="evidence" value="ECO:0007669"/>
    <property type="project" value="InterPro"/>
</dbReference>
<dbReference type="SUPFAM" id="SSF52540">
    <property type="entry name" value="P-loop containing nucleoside triphosphate hydrolases"/>
    <property type="match status" value="1"/>
</dbReference>
<dbReference type="InterPro" id="IPR011703">
    <property type="entry name" value="ATPase_AAA-3"/>
</dbReference>
<dbReference type="Gene3D" id="3.40.50.300">
    <property type="entry name" value="P-loop containing nucleotide triphosphate hydrolases"/>
    <property type="match status" value="1"/>
</dbReference>
<gene>
    <name evidence="3" type="primary">moxR_1</name>
    <name evidence="3" type="ORF">EHYA_03556</name>
</gene>
<dbReference type="Pfam" id="PF17863">
    <property type="entry name" value="AAA_lid_2"/>
    <property type="match status" value="1"/>
</dbReference>
<dbReference type="PIRSF" id="PIRSF002849">
    <property type="entry name" value="AAA_ATPase_chaperone_MoxR_prd"/>
    <property type="match status" value="1"/>
</dbReference>
<dbReference type="RefSeq" id="WP_126637977.1">
    <property type="nucleotide sequence ID" value="NZ_BIFH01000019.1"/>
</dbReference>
<proteinExistence type="predicted"/>
<name>A0A401YMN4_9ACTN</name>
<dbReference type="PANTHER" id="PTHR42759">
    <property type="entry name" value="MOXR FAMILY PROTEIN"/>
    <property type="match status" value="1"/>
</dbReference>
<organism evidence="3 4">
    <name type="scientific">Embleya hyalina</name>
    <dbReference type="NCBI Taxonomy" id="516124"/>
    <lineage>
        <taxon>Bacteria</taxon>
        <taxon>Bacillati</taxon>
        <taxon>Actinomycetota</taxon>
        <taxon>Actinomycetes</taxon>
        <taxon>Kitasatosporales</taxon>
        <taxon>Streptomycetaceae</taxon>
        <taxon>Embleya</taxon>
    </lineage>
</organism>
<reference evidence="3 4" key="1">
    <citation type="submission" date="2018-12" db="EMBL/GenBank/DDBJ databases">
        <title>Draft genome sequence of Embleya hyalina NBRC 13850T.</title>
        <authorList>
            <person name="Komaki H."/>
            <person name="Hosoyama A."/>
            <person name="Kimura A."/>
            <person name="Ichikawa N."/>
            <person name="Tamura T."/>
        </authorList>
    </citation>
    <scope>NUCLEOTIDE SEQUENCE [LARGE SCALE GENOMIC DNA]</scope>
    <source>
        <strain evidence="3 4">NBRC 13850</strain>
    </source>
</reference>
<comment type="caution">
    <text evidence="3">The sequence shown here is derived from an EMBL/GenBank/DDBJ whole genome shotgun (WGS) entry which is preliminary data.</text>
</comment>
<dbReference type="Gene3D" id="1.10.8.80">
    <property type="entry name" value="Magnesium chelatase subunit I, C-Terminal domain"/>
    <property type="match status" value="1"/>
</dbReference>
<feature type="domain" description="ChlI/MoxR AAA lid" evidence="2">
    <location>
        <begin position="257"/>
        <end position="317"/>
    </location>
</feature>
<evidence type="ECO:0000313" key="3">
    <source>
        <dbReference type="EMBL" id="GCD95872.1"/>
    </source>
</evidence>
<dbReference type="OrthoDB" id="9808397at2"/>
<dbReference type="AlphaFoldDB" id="A0A401YMN4"/>
<dbReference type="InterPro" id="IPR041628">
    <property type="entry name" value="ChlI/MoxR_AAA_lid"/>
</dbReference>
<evidence type="ECO:0000259" key="2">
    <source>
        <dbReference type="Pfam" id="PF17863"/>
    </source>
</evidence>
<dbReference type="EMBL" id="BIFH01000019">
    <property type="protein sequence ID" value="GCD95872.1"/>
    <property type="molecule type" value="Genomic_DNA"/>
</dbReference>
<dbReference type="Pfam" id="PF07726">
    <property type="entry name" value="AAA_3"/>
    <property type="match status" value="1"/>
</dbReference>
<keyword evidence="4" id="KW-1185">Reference proteome</keyword>
<evidence type="ECO:0000259" key="1">
    <source>
        <dbReference type="Pfam" id="PF07726"/>
    </source>
</evidence>
<feature type="domain" description="ATPase AAA-3" evidence="1">
    <location>
        <begin position="53"/>
        <end position="194"/>
    </location>
</feature>
<protein>
    <submittedName>
        <fullName evidence="3">MoxR-like ATPase</fullName>
    </submittedName>
</protein>
<evidence type="ECO:0000313" key="4">
    <source>
        <dbReference type="Proteomes" id="UP000286931"/>
    </source>
</evidence>
<dbReference type="InterPro" id="IPR027417">
    <property type="entry name" value="P-loop_NTPase"/>
</dbReference>
<accession>A0A401YMN4</accession>
<sequence>MTTSDDSAPTRLDLEYFHRNFEAFTTSVCSFIRGSKQRNSVRLVLFCLFAEGHVLLEDRPGVAKTSLAKSIAQSVKDVVLHRIQFTPDLMPSDVTGTMVPVDPLGRWAKSEREVTRFTFRKGPIFANIVIADELNRASPRTQAALLEVMAESQVTADGQDHRVPDPFLCIATQNPVDQAGTYALPLAQMDRFMMRLDLGYPDRDAEMSIIADAARRRDSGALPQVVDRHQLLEMIDIVRHVVVNEEIRYYVVDIAAASREHPGIEVGMSPRAGIALTLAAQARAASRMSPMVTADDIKALTVPVLAHRLVPRVNSEGRAPDPSNLVRDVVASVPPPDGWGTRYRR</sequence>
<dbReference type="InterPro" id="IPR050764">
    <property type="entry name" value="CbbQ/NirQ/NorQ/GpvN"/>
</dbReference>
<dbReference type="Proteomes" id="UP000286931">
    <property type="component" value="Unassembled WGS sequence"/>
</dbReference>
<dbReference type="GO" id="GO:0016887">
    <property type="term" value="F:ATP hydrolysis activity"/>
    <property type="evidence" value="ECO:0007669"/>
    <property type="project" value="InterPro"/>
</dbReference>